<dbReference type="InParanoid" id="A0A409WR86"/>
<organism evidence="1 2">
    <name type="scientific">Psilocybe cyanescens</name>
    <dbReference type="NCBI Taxonomy" id="93625"/>
    <lineage>
        <taxon>Eukaryota</taxon>
        <taxon>Fungi</taxon>
        <taxon>Dikarya</taxon>
        <taxon>Basidiomycota</taxon>
        <taxon>Agaricomycotina</taxon>
        <taxon>Agaricomycetes</taxon>
        <taxon>Agaricomycetidae</taxon>
        <taxon>Agaricales</taxon>
        <taxon>Agaricineae</taxon>
        <taxon>Strophariaceae</taxon>
        <taxon>Psilocybe</taxon>
    </lineage>
</organism>
<reference evidence="1 2" key="1">
    <citation type="journal article" date="2018" name="Evol. Lett.">
        <title>Horizontal gene cluster transfer increased hallucinogenic mushroom diversity.</title>
        <authorList>
            <person name="Reynolds H.T."/>
            <person name="Vijayakumar V."/>
            <person name="Gluck-Thaler E."/>
            <person name="Korotkin H.B."/>
            <person name="Matheny P.B."/>
            <person name="Slot J.C."/>
        </authorList>
    </citation>
    <scope>NUCLEOTIDE SEQUENCE [LARGE SCALE GENOMIC DNA]</scope>
    <source>
        <strain evidence="1 2">2631</strain>
    </source>
</reference>
<evidence type="ECO:0000313" key="1">
    <source>
        <dbReference type="EMBL" id="PPQ81018.1"/>
    </source>
</evidence>
<proteinExistence type="predicted"/>
<name>A0A409WR86_PSICY</name>
<dbReference type="EMBL" id="NHYD01003290">
    <property type="protein sequence ID" value="PPQ81018.1"/>
    <property type="molecule type" value="Genomic_DNA"/>
</dbReference>
<dbReference type="OrthoDB" id="2677451at2759"/>
<dbReference type="Proteomes" id="UP000283269">
    <property type="component" value="Unassembled WGS sequence"/>
</dbReference>
<comment type="caution">
    <text evidence="1">The sequence shown here is derived from an EMBL/GenBank/DDBJ whole genome shotgun (WGS) entry which is preliminary data.</text>
</comment>
<protein>
    <recommendedName>
        <fullName evidence="3">SAM domain-containing protein</fullName>
    </recommendedName>
</protein>
<evidence type="ECO:0000313" key="2">
    <source>
        <dbReference type="Proteomes" id="UP000283269"/>
    </source>
</evidence>
<gene>
    <name evidence="1" type="ORF">CVT25_014526</name>
</gene>
<evidence type="ECO:0008006" key="3">
    <source>
        <dbReference type="Google" id="ProtNLM"/>
    </source>
</evidence>
<accession>A0A409WR86</accession>
<sequence>MSNSFHPNPIYYQQHRQPGQMAAYLLGMGPTPPLTQPEIAVATANRMLNNMPSEPANDVGEENIDPQLHNQQVYQVEPPLMGRIMTCIPVNNNATKDIEIEVDITLQDFLSCMCANMGLDPQTAQLGWKAPNDVKQGLARQLATEDNLKTAFHDLLKMKHSVCRMREVVMCIIHTNPCPVEELKKKTDGNCTTNFSYREELQIVQEKLSEKPNEHITLGLEVVMLWAQKLKDNPEVDHECIIPPNCLSLDHLHKRKCRASGKKTGTNPTAQPIHVNITNNPLAGSTSANLFSYASHGAKCTISYSSDDDTDSKSLSISDVLAEIHVRYAKLNFPQYEDILANKGIVYAESAMDFDKDFYLELGIPEGAIRPFMKGINCVLHHERKGKKCAKLDDKENQQRPREESVEL</sequence>
<keyword evidence="2" id="KW-1185">Reference proteome</keyword>
<dbReference type="AlphaFoldDB" id="A0A409WR86"/>